<dbReference type="SUPFAM" id="SSF52172">
    <property type="entry name" value="CheY-like"/>
    <property type="match status" value="1"/>
</dbReference>
<dbReference type="CDD" id="cd00156">
    <property type="entry name" value="REC"/>
    <property type="match status" value="1"/>
</dbReference>
<protein>
    <recommendedName>
        <fullName evidence="2">Response regulatory domain-containing protein</fullName>
    </recommendedName>
</protein>
<dbReference type="InterPro" id="IPR050595">
    <property type="entry name" value="Bact_response_regulator"/>
</dbReference>
<dbReference type="GO" id="GO:0000160">
    <property type="term" value="P:phosphorelay signal transduction system"/>
    <property type="evidence" value="ECO:0007669"/>
    <property type="project" value="InterPro"/>
</dbReference>
<proteinExistence type="predicted"/>
<dbReference type="SMART" id="SM00448">
    <property type="entry name" value="REC"/>
    <property type="match status" value="1"/>
</dbReference>
<dbReference type="InterPro" id="IPR011006">
    <property type="entry name" value="CheY-like_superfamily"/>
</dbReference>
<keyword evidence="1" id="KW-0597">Phosphoprotein</keyword>
<dbReference type="Gene3D" id="3.40.50.2300">
    <property type="match status" value="1"/>
</dbReference>
<evidence type="ECO:0000259" key="2">
    <source>
        <dbReference type="PROSITE" id="PS50110"/>
    </source>
</evidence>
<dbReference type="PANTHER" id="PTHR44591:SF25">
    <property type="entry name" value="CHEMOTAXIS TWO-COMPONENT RESPONSE REGULATOR"/>
    <property type="match status" value="1"/>
</dbReference>
<dbReference type="PROSITE" id="PS50110">
    <property type="entry name" value="RESPONSE_REGULATORY"/>
    <property type="match status" value="1"/>
</dbReference>
<organism evidence="3">
    <name type="scientific">hydrothermal vent metagenome</name>
    <dbReference type="NCBI Taxonomy" id="652676"/>
    <lineage>
        <taxon>unclassified sequences</taxon>
        <taxon>metagenomes</taxon>
        <taxon>ecological metagenomes</taxon>
    </lineage>
</organism>
<name>A0A3B0VTX3_9ZZZZ</name>
<feature type="domain" description="Response regulatory" evidence="2">
    <location>
        <begin position="11"/>
        <end position="127"/>
    </location>
</feature>
<dbReference type="AlphaFoldDB" id="A0A3B0VTX3"/>
<dbReference type="PANTHER" id="PTHR44591">
    <property type="entry name" value="STRESS RESPONSE REGULATOR PROTEIN 1"/>
    <property type="match status" value="1"/>
</dbReference>
<accession>A0A3B0VTX3</accession>
<dbReference type="InterPro" id="IPR001789">
    <property type="entry name" value="Sig_transdc_resp-reg_receiver"/>
</dbReference>
<sequence>MLNHNLQETVKIAYVEDEPSIAQLLVSGLGLFGIEVKPIFMNAEDMLKQADSAELEDIDLFFFDIRLPKMTGLELANKLRERGEERPFVLISAWPTPPASELERIGAVFLPKPFDFPDVIQTIQKLISQEE</sequence>
<dbReference type="Pfam" id="PF00072">
    <property type="entry name" value="Response_reg"/>
    <property type="match status" value="1"/>
</dbReference>
<dbReference type="EMBL" id="UOEU01000554">
    <property type="protein sequence ID" value="VAW34854.1"/>
    <property type="molecule type" value="Genomic_DNA"/>
</dbReference>
<evidence type="ECO:0000313" key="3">
    <source>
        <dbReference type="EMBL" id="VAW34854.1"/>
    </source>
</evidence>
<evidence type="ECO:0000256" key="1">
    <source>
        <dbReference type="ARBA" id="ARBA00022553"/>
    </source>
</evidence>
<gene>
    <name evidence="3" type="ORF">MNBD_CHLOROFLEXI01-620</name>
</gene>
<reference evidence="3" key="1">
    <citation type="submission" date="2018-06" db="EMBL/GenBank/DDBJ databases">
        <authorList>
            <person name="Zhirakovskaya E."/>
        </authorList>
    </citation>
    <scope>NUCLEOTIDE SEQUENCE</scope>
</reference>